<feature type="transmembrane region" description="Helical" evidence="1">
    <location>
        <begin position="6"/>
        <end position="27"/>
    </location>
</feature>
<name>A0A080MKI3_9PROT</name>
<feature type="transmembrane region" description="Helical" evidence="1">
    <location>
        <begin position="48"/>
        <end position="67"/>
    </location>
</feature>
<dbReference type="AlphaFoldDB" id="A0A080MKI3"/>
<feature type="transmembrane region" description="Helical" evidence="1">
    <location>
        <begin position="73"/>
        <end position="92"/>
    </location>
</feature>
<dbReference type="STRING" id="1453999.AW06_000800"/>
<keyword evidence="1" id="KW-0812">Transmembrane</keyword>
<reference evidence="3 5" key="1">
    <citation type="submission" date="2014-02" db="EMBL/GenBank/DDBJ databases">
        <title>Expanding our view of genomic diversity in Candidatus Accumulibacter clades.</title>
        <authorList>
            <person name="Skennerton C.T."/>
            <person name="Barr J.J."/>
            <person name="Slater F.R."/>
            <person name="Bond P.L."/>
            <person name="Tyson G.W."/>
        </authorList>
    </citation>
    <scope>NUCLEOTIDE SEQUENCE [LARGE SCALE GENOMIC DNA]</scope>
    <source>
        <strain evidence="5">SK-02</strain>
    </source>
</reference>
<dbReference type="Proteomes" id="UP000509684">
    <property type="component" value="Chromosome"/>
</dbReference>
<dbReference type="PANTHER" id="PTHR38034">
    <property type="entry name" value="INNER MEMBRANE PROTEIN YPJD"/>
    <property type="match status" value="1"/>
</dbReference>
<keyword evidence="5" id="KW-1185">Reference proteome</keyword>
<feature type="transmembrane region" description="Helical" evidence="1">
    <location>
        <begin position="181"/>
        <end position="203"/>
    </location>
</feature>
<evidence type="ECO:0000256" key="1">
    <source>
        <dbReference type="SAM" id="Phobius"/>
    </source>
</evidence>
<keyword evidence="1" id="KW-0472">Membrane</keyword>
<dbReference type="EMBL" id="JDST02000014">
    <property type="protein sequence ID" value="KFB77914.1"/>
    <property type="molecule type" value="Genomic_DNA"/>
</dbReference>
<organism evidence="3 5">
    <name type="scientific">Candidatus Accumulibacter cognatus</name>
    <dbReference type="NCBI Taxonomy" id="2954383"/>
    <lineage>
        <taxon>Bacteria</taxon>
        <taxon>Pseudomonadati</taxon>
        <taxon>Pseudomonadota</taxon>
        <taxon>Betaproteobacteria</taxon>
        <taxon>Candidatus Accumulibacter</taxon>
    </lineage>
</organism>
<feature type="domain" description="Cytochrome c assembly protein" evidence="2">
    <location>
        <begin position="78"/>
        <end position="275"/>
    </location>
</feature>
<gene>
    <name evidence="3" type="primary">ypjD</name>
    <name evidence="4" type="synonym">ccsA</name>
    <name evidence="3" type="ORF">AW06_000800</name>
    <name evidence="4" type="ORF">HWD57_23150</name>
</gene>
<dbReference type="InterPro" id="IPR002541">
    <property type="entry name" value="Cyt_c_assembly"/>
</dbReference>
<evidence type="ECO:0000313" key="4">
    <source>
        <dbReference type="EMBL" id="QLH52340.1"/>
    </source>
</evidence>
<feature type="transmembrane region" description="Helical" evidence="1">
    <location>
        <begin position="223"/>
        <end position="243"/>
    </location>
</feature>
<feature type="transmembrane region" description="Helical" evidence="1">
    <location>
        <begin position="104"/>
        <end position="123"/>
    </location>
</feature>
<dbReference type="Proteomes" id="UP000021315">
    <property type="component" value="Unassembled WGS sequence"/>
</dbReference>
<dbReference type="RefSeq" id="WP_034945738.1">
    <property type="nucleotide sequence ID" value="NZ_JDST02000014.1"/>
</dbReference>
<accession>A0A080MKI3</accession>
<keyword evidence="1" id="KW-1133">Transmembrane helix</keyword>
<protein>
    <submittedName>
        <fullName evidence="4">Cytochrome c biogenesis protein CcsA</fullName>
    </submittedName>
    <submittedName>
        <fullName evidence="3">Inner membrane protein YpjD</fullName>
    </submittedName>
</protein>
<dbReference type="GO" id="GO:0017004">
    <property type="term" value="P:cytochrome complex assembly"/>
    <property type="evidence" value="ECO:0007669"/>
    <property type="project" value="InterPro"/>
</dbReference>
<sequence>MSDILLQLLPHVLAALLYAALGIHFWQTRWRESKQPRLTLPMQPWERAAIFGALVAQGIGLYSGLFSAGGMRFSFSFALSLMLWLAVLIYWLESFRARMDGLQPMVLPLAALAALAPALFPQLREVANANAWGFQLHFLTAMLAYSLFTLSALHAVFMGFAERKLHQRAVTRSLSSLPPILTMEALLFRMILVAFCLLTAALVSGVMFSEAIFGKAMVLDHKTLFAFASWGIFAALLVGRRVYGWRGRVALRWTLAGFMVLFLAYIGSRFVAEVLLGRL</sequence>
<dbReference type="KEGG" id="acog:HWD57_23150"/>
<evidence type="ECO:0000313" key="3">
    <source>
        <dbReference type="EMBL" id="KFB77914.1"/>
    </source>
</evidence>
<accession>A0A7D5SDQ8</accession>
<reference evidence="4" key="3">
    <citation type="submission" date="2020-06" db="EMBL/GenBank/DDBJ databases">
        <authorList>
            <person name="Arumugam K."/>
            <person name="Besarab I."/>
            <person name="Haryono M."/>
            <person name="Bagci C."/>
            <person name="Beier S."/>
            <person name="Buchfink B."/>
            <person name="Gorska A."/>
            <person name="Qiu G."/>
            <person name="Huson D.H."/>
            <person name="Williams R.B."/>
        </authorList>
    </citation>
    <scope>NUCLEOTIDE SEQUENCE</scope>
    <source>
        <strain evidence="4">SSA1</strain>
    </source>
</reference>
<dbReference type="GO" id="GO:0020037">
    <property type="term" value="F:heme binding"/>
    <property type="evidence" value="ECO:0007669"/>
    <property type="project" value="InterPro"/>
</dbReference>
<evidence type="ECO:0000313" key="6">
    <source>
        <dbReference type="Proteomes" id="UP000509684"/>
    </source>
</evidence>
<dbReference type="EMBL" id="CP058708">
    <property type="protein sequence ID" value="QLH52340.1"/>
    <property type="molecule type" value="Genomic_DNA"/>
</dbReference>
<feature type="transmembrane region" description="Helical" evidence="1">
    <location>
        <begin position="135"/>
        <end position="160"/>
    </location>
</feature>
<dbReference type="Pfam" id="PF01578">
    <property type="entry name" value="Cytochrom_C_asm"/>
    <property type="match status" value="1"/>
</dbReference>
<evidence type="ECO:0000313" key="5">
    <source>
        <dbReference type="Proteomes" id="UP000021315"/>
    </source>
</evidence>
<proteinExistence type="predicted"/>
<evidence type="ECO:0000259" key="2">
    <source>
        <dbReference type="Pfam" id="PF01578"/>
    </source>
</evidence>
<feature type="transmembrane region" description="Helical" evidence="1">
    <location>
        <begin position="250"/>
        <end position="272"/>
    </location>
</feature>
<reference evidence="4 6" key="2">
    <citation type="journal article" date="2019" name="Microbiome">
        <title>Annotated bacterial chromosomes from frame-shift-corrected long-read metagenomic data.</title>
        <authorList>
            <person name="Arumugam K."/>
            <person name="Bagci C."/>
            <person name="Bessarab I."/>
            <person name="Beier S."/>
            <person name="Buchfink B."/>
            <person name="Gorska A."/>
            <person name="Qiu G."/>
            <person name="Huson D.H."/>
            <person name="Williams R.B.H."/>
        </authorList>
    </citation>
    <scope>NUCLEOTIDE SEQUENCE [LARGE SCALE GENOMIC DNA]</scope>
    <source>
        <strain evidence="4">SSA1</strain>
    </source>
</reference>
<dbReference type="InterPro" id="IPR052372">
    <property type="entry name" value="YpjD/HemX"/>
</dbReference>
<dbReference type="PANTHER" id="PTHR38034:SF1">
    <property type="entry name" value="INNER MEMBRANE PROTEIN YPJD"/>
    <property type="match status" value="1"/>
</dbReference>